<dbReference type="Pfam" id="PF10276">
    <property type="entry name" value="zf-CHCC"/>
    <property type="match status" value="1"/>
</dbReference>
<dbReference type="AlphaFoldDB" id="A0A6I6CY39"/>
<dbReference type="Gene3D" id="2.60.260.40">
    <property type="entry name" value="q5lls5 like domains"/>
    <property type="match status" value="1"/>
</dbReference>
<evidence type="ECO:0000313" key="2">
    <source>
        <dbReference type="EMBL" id="QGT79316.1"/>
    </source>
</evidence>
<proteinExistence type="predicted"/>
<keyword evidence="2" id="KW-0862">Zinc</keyword>
<dbReference type="RefSeq" id="WP_136867720.1">
    <property type="nucleotide sequence ID" value="NZ_CP046415.1"/>
</dbReference>
<keyword evidence="3" id="KW-1185">Reference proteome</keyword>
<gene>
    <name evidence="2" type="ORF">GM160_10720</name>
</gene>
<dbReference type="GO" id="GO:0008270">
    <property type="term" value="F:zinc ion binding"/>
    <property type="evidence" value="ECO:0007669"/>
    <property type="project" value="UniProtKB-KW"/>
</dbReference>
<keyword evidence="2" id="KW-0479">Metal-binding</keyword>
<dbReference type="Proteomes" id="UP000427716">
    <property type="component" value="Chromosome"/>
</dbReference>
<evidence type="ECO:0000259" key="1">
    <source>
        <dbReference type="Pfam" id="PF10276"/>
    </source>
</evidence>
<feature type="domain" description="Zinc finger CHCC-type" evidence="1">
    <location>
        <begin position="30"/>
        <end position="66"/>
    </location>
</feature>
<reference evidence="2 3" key="1">
    <citation type="submission" date="2019-11" db="EMBL/GenBank/DDBJ databases">
        <authorList>
            <person name="Zhang J."/>
            <person name="Sun C."/>
        </authorList>
    </citation>
    <scope>NUCLEOTIDE SEQUENCE [LARGE SCALE GENOMIC DNA]</scope>
    <source>
        <strain evidence="3">sp2</strain>
    </source>
</reference>
<evidence type="ECO:0000313" key="3">
    <source>
        <dbReference type="Proteomes" id="UP000427716"/>
    </source>
</evidence>
<name>A0A6I6CY39_9GAMM</name>
<dbReference type="InterPro" id="IPR019401">
    <property type="entry name" value="Znf_CHCC"/>
</dbReference>
<organism evidence="2 3">
    <name type="scientific">Guyparkeria halophila</name>
    <dbReference type="NCBI Taxonomy" id="47960"/>
    <lineage>
        <taxon>Bacteria</taxon>
        <taxon>Pseudomonadati</taxon>
        <taxon>Pseudomonadota</taxon>
        <taxon>Gammaproteobacteria</taxon>
        <taxon>Chromatiales</taxon>
        <taxon>Thioalkalibacteraceae</taxon>
        <taxon>Guyparkeria</taxon>
    </lineage>
</organism>
<keyword evidence="2" id="KW-0863">Zinc-finger</keyword>
<accession>A0A6I6CY39</accession>
<dbReference type="EMBL" id="CP046415">
    <property type="protein sequence ID" value="QGT79316.1"/>
    <property type="molecule type" value="Genomic_DNA"/>
</dbReference>
<dbReference type="KEGG" id="ghl:GM160_10720"/>
<protein>
    <submittedName>
        <fullName evidence="2">Zinc-finger domain-containing protein</fullName>
    </submittedName>
</protein>
<sequence length="70" mass="8084">MNPDTASHPQDFKTPNADRVIEVTQADLPVYCPREEEAVWNSHPRVYIHLEHQGDEARCIYCSAVYKLID</sequence>